<evidence type="ECO:0000313" key="3">
    <source>
        <dbReference type="Proteomes" id="UP000230233"/>
    </source>
</evidence>
<accession>A0A2G5U9W6</accession>
<dbReference type="AlphaFoldDB" id="A0A2G5U9W6"/>
<dbReference type="Proteomes" id="UP000230233">
    <property type="component" value="Chromosome IV"/>
</dbReference>
<reference evidence="3" key="1">
    <citation type="submission" date="2017-10" db="EMBL/GenBank/DDBJ databases">
        <title>Rapid genome shrinkage in a self-fertile nematode reveals novel sperm competition proteins.</title>
        <authorList>
            <person name="Yin D."/>
            <person name="Schwarz E.M."/>
            <person name="Thomas C.G."/>
            <person name="Felde R.L."/>
            <person name="Korf I.F."/>
            <person name="Cutter A.D."/>
            <person name="Schartner C.M."/>
            <person name="Ralston E.J."/>
            <person name="Meyer B.J."/>
            <person name="Haag E.S."/>
        </authorList>
    </citation>
    <scope>NUCLEOTIDE SEQUENCE [LARGE SCALE GENOMIC DNA]</scope>
    <source>
        <strain evidence="3">JU1422</strain>
    </source>
</reference>
<gene>
    <name evidence="2" type="primary">Cnig_chr_IV.g15382</name>
    <name evidence="2" type="ORF">B9Z55_015382</name>
</gene>
<proteinExistence type="predicted"/>
<feature type="compositionally biased region" description="Basic and acidic residues" evidence="1">
    <location>
        <begin position="35"/>
        <end position="66"/>
    </location>
</feature>
<feature type="region of interest" description="Disordered" evidence="1">
    <location>
        <begin position="1"/>
        <end position="79"/>
    </location>
</feature>
<protein>
    <submittedName>
        <fullName evidence="2">Uncharacterized protein</fullName>
    </submittedName>
</protein>
<sequence length="79" mass="9154">MANTRSGRKENTKSQCSKTVDNKEETEKNGGNTRTRTEDQENNEKTKTQEMNEEQKEKMKEDDTLRGTKSIKGKKTKKE</sequence>
<evidence type="ECO:0000256" key="1">
    <source>
        <dbReference type="SAM" id="MobiDB-lite"/>
    </source>
</evidence>
<organism evidence="2 3">
    <name type="scientific">Caenorhabditis nigoni</name>
    <dbReference type="NCBI Taxonomy" id="1611254"/>
    <lineage>
        <taxon>Eukaryota</taxon>
        <taxon>Metazoa</taxon>
        <taxon>Ecdysozoa</taxon>
        <taxon>Nematoda</taxon>
        <taxon>Chromadorea</taxon>
        <taxon>Rhabditida</taxon>
        <taxon>Rhabditina</taxon>
        <taxon>Rhabditomorpha</taxon>
        <taxon>Rhabditoidea</taxon>
        <taxon>Rhabditidae</taxon>
        <taxon>Peloderinae</taxon>
        <taxon>Caenorhabditis</taxon>
    </lineage>
</organism>
<feature type="compositionally biased region" description="Basic residues" evidence="1">
    <location>
        <begin position="69"/>
        <end position="79"/>
    </location>
</feature>
<comment type="caution">
    <text evidence="2">The sequence shown here is derived from an EMBL/GenBank/DDBJ whole genome shotgun (WGS) entry which is preliminary data.</text>
</comment>
<name>A0A2G5U9W6_9PELO</name>
<dbReference type="EMBL" id="PDUG01000004">
    <property type="protein sequence ID" value="PIC36345.1"/>
    <property type="molecule type" value="Genomic_DNA"/>
</dbReference>
<evidence type="ECO:0000313" key="2">
    <source>
        <dbReference type="EMBL" id="PIC36345.1"/>
    </source>
</evidence>
<keyword evidence="3" id="KW-1185">Reference proteome</keyword>
<dbReference type="OrthoDB" id="5901573at2759"/>